<organism evidence="5 6">
    <name type="scientific">Pontibacillus litoralis JSM 072002</name>
    <dbReference type="NCBI Taxonomy" id="1385512"/>
    <lineage>
        <taxon>Bacteria</taxon>
        <taxon>Bacillati</taxon>
        <taxon>Bacillota</taxon>
        <taxon>Bacilli</taxon>
        <taxon>Bacillales</taxon>
        <taxon>Bacillaceae</taxon>
        <taxon>Pontibacillus</taxon>
    </lineage>
</organism>
<dbReference type="RefSeq" id="WP_036835131.1">
    <property type="nucleotide sequence ID" value="NZ_AVPG01000019.1"/>
</dbReference>
<dbReference type="PANTHER" id="PTHR42832:SF3">
    <property type="entry name" value="L-GLUTAMINE--4-(METHYLSULFANYL)-2-OXOBUTANOATE AMINOTRANSFERASE"/>
    <property type="match status" value="1"/>
</dbReference>
<comment type="cofactor">
    <cofactor evidence="1">
        <name>pyridoxal 5'-phosphate</name>
        <dbReference type="ChEBI" id="CHEBI:597326"/>
    </cofactor>
</comment>
<name>A0A0A5FY74_9BACI</name>
<dbReference type="CDD" id="cd00609">
    <property type="entry name" value="AAT_like"/>
    <property type="match status" value="1"/>
</dbReference>
<keyword evidence="6" id="KW-1185">Reference proteome</keyword>
<dbReference type="AlphaFoldDB" id="A0A0A5FY74"/>
<evidence type="ECO:0000256" key="1">
    <source>
        <dbReference type="ARBA" id="ARBA00001933"/>
    </source>
</evidence>
<dbReference type="Gene3D" id="3.40.640.10">
    <property type="entry name" value="Type I PLP-dependent aspartate aminotransferase-like (Major domain)"/>
    <property type="match status" value="1"/>
</dbReference>
<dbReference type="Gene3D" id="3.90.1150.10">
    <property type="entry name" value="Aspartate Aminotransferase, domain 1"/>
    <property type="match status" value="1"/>
</dbReference>
<evidence type="ECO:0000259" key="4">
    <source>
        <dbReference type="Pfam" id="PF00155"/>
    </source>
</evidence>
<dbReference type="InterPro" id="IPR015424">
    <property type="entry name" value="PyrdxlP-dep_Trfase"/>
</dbReference>
<dbReference type="InterPro" id="IPR015422">
    <property type="entry name" value="PyrdxlP-dep_Trfase_small"/>
</dbReference>
<dbReference type="eggNOG" id="COG0436">
    <property type="taxonomic scope" value="Bacteria"/>
</dbReference>
<evidence type="ECO:0000313" key="5">
    <source>
        <dbReference type="EMBL" id="KGX85771.1"/>
    </source>
</evidence>
<feature type="domain" description="Aminotransferase class I/classII large" evidence="4">
    <location>
        <begin position="35"/>
        <end position="385"/>
    </location>
</feature>
<dbReference type="InterPro" id="IPR015421">
    <property type="entry name" value="PyrdxlP-dep_Trfase_major"/>
</dbReference>
<dbReference type="Pfam" id="PF00155">
    <property type="entry name" value="Aminotran_1_2"/>
    <property type="match status" value="1"/>
</dbReference>
<evidence type="ECO:0000256" key="3">
    <source>
        <dbReference type="ARBA" id="ARBA00022679"/>
    </source>
</evidence>
<gene>
    <name evidence="5" type="ORF">N784_08170</name>
</gene>
<dbReference type="NCBIfam" id="NF005977">
    <property type="entry name" value="PRK08068.1"/>
    <property type="match status" value="1"/>
</dbReference>
<proteinExistence type="predicted"/>
<comment type="caution">
    <text evidence="5">The sequence shown here is derived from an EMBL/GenBank/DDBJ whole genome shotgun (WGS) entry which is preliminary data.</text>
</comment>
<reference evidence="5 6" key="1">
    <citation type="submission" date="2013-08" db="EMBL/GenBank/DDBJ databases">
        <authorList>
            <person name="Huang J."/>
            <person name="Wang G."/>
        </authorList>
    </citation>
    <scope>NUCLEOTIDE SEQUENCE [LARGE SCALE GENOMIC DNA]</scope>
    <source>
        <strain evidence="5 6">JSM 072002</strain>
    </source>
</reference>
<keyword evidence="2 5" id="KW-0032">Aminotransferase</keyword>
<evidence type="ECO:0000313" key="6">
    <source>
        <dbReference type="Proteomes" id="UP000030401"/>
    </source>
</evidence>
<dbReference type="EMBL" id="AVPG01000019">
    <property type="protein sequence ID" value="KGX85771.1"/>
    <property type="molecule type" value="Genomic_DNA"/>
</dbReference>
<dbReference type="SUPFAM" id="SSF53383">
    <property type="entry name" value="PLP-dependent transferases"/>
    <property type="match status" value="1"/>
</dbReference>
<evidence type="ECO:0000256" key="2">
    <source>
        <dbReference type="ARBA" id="ARBA00022576"/>
    </source>
</evidence>
<accession>A0A0A5FY74</accession>
<sequence length="392" mass="43718">MKQFTPSDALKRLPEQFFAHLVDRVEQAKSLGGMDIINLGQGNPDQPTPDHIVASLQQAAEKPLYHKYPPFKGFSFLKEAVATFYKKEYGVELDANKEVAILFGSKTGLVEVSQCFLNKGDVAFVPDPGYPDYWSGIALANGVMKKMPLVEERGFLPDYNQLDPKDLQRAKLLFLNYPNNPTGAVANRAFFEETIQLAEEHNVCVVHDFAYGAIGFDGKKPLSFMQVEGAKQVGVEMYTMSKTFNMAGWRVGFAVGNPSVIQALELMQDHYYVSVFGAVQEATATALLDSEQSVNQLVATYERRRDKLIAGLEQLGWHVAPCKGSFFVWMRVPDGFTSEQFANDLIDKVRVVVAPGIGFGSYGEGYVRIGLVSSEQQIEEALRRFTRYMKDS</sequence>
<dbReference type="GO" id="GO:0008483">
    <property type="term" value="F:transaminase activity"/>
    <property type="evidence" value="ECO:0007669"/>
    <property type="project" value="UniProtKB-KW"/>
</dbReference>
<dbReference type="InterPro" id="IPR050881">
    <property type="entry name" value="LL-DAP_aminotransferase"/>
</dbReference>
<dbReference type="GO" id="GO:0030170">
    <property type="term" value="F:pyridoxal phosphate binding"/>
    <property type="evidence" value="ECO:0007669"/>
    <property type="project" value="InterPro"/>
</dbReference>
<dbReference type="STRING" id="1385512.N784_08170"/>
<dbReference type="PANTHER" id="PTHR42832">
    <property type="entry name" value="AMINO ACID AMINOTRANSFERASE"/>
    <property type="match status" value="1"/>
</dbReference>
<dbReference type="OrthoDB" id="9802328at2"/>
<protein>
    <submittedName>
        <fullName evidence="5">Diaminopimelate aminotransferase</fullName>
    </submittedName>
</protein>
<dbReference type="Proteomes" id="UP000030401">
    <property type="component" value="Unassembled WGS sequence"/>
</dbReference>
<dbReference type="InterPro" id="IPR004839">
    <property type="entry name" value="Aminotransferase_I/II_large"/>
</dbReference>
<keyword evidence="3 5" id="KW-0808">Transferase</keyword>